<dbReference type="AlphaFoldDB" id="A0ABC9H4A7"/>
<keyword evidence="2" id="KW-0812">Transmembrane</keyword>
<keyword evidence="2" id="KW-1133">Transmembrane helix</keyword>
<feature type="region of interest" description="Disordered" evidence="1">
    <location>
        <begin position="709"/>
        <end position="745"/>
    </location>
</feature>
<sequence>MGLAQAVQWWEAWQLRVLVLASLFQFFLFVAAIARKRRPPPWFRFLTWAAYLGSDALAVYALATLFNRHRREGQDEPVAPSAGLEVLWAPLILLHLGGQDGITAYSIQDNELWRRHFVIAASQIGIAVYVFCRSGWSGDGRLLRAAILLFIPGAIKCLEKPLALKKATATSIINSSDLLMVDAIEDEDNGGGAAPERIDSLEAFVQAARQCVKVEAERKNPLYFDVEMNSHPYQLFVDLVHPYRIRLKNLQAMAAKKTGREDAHGWVRAAVSRAFDRLYTKHKASYGGLLRAVVVLLTFVVIGLFQESRRRRYAHADVVVTSVLLCCTAALELVSASVVLCSGLPEPDDSVAQYNLIGCLARSKKKKHRRLRRLARLLGFGHQLDWIGNTERRHRPSRRITELVHDHVAGGWTGYKDSGDDGKVADADAGVSKSAEIVNYYRHFNDCRGQRTLKREGLFPATAGGGKAIADSLSMPFDEGVLVWHLATEFCYFDHVDAGGDATRYSRVISNYMAYLLFVRPGMLVPGARRKLFQAVYVELREMLKEKPWELEDEDDEEKGGKKMKRKKPRAMDEIARTIIQKVKDPTKKSCPCPRAHRASADLVRKAWDLAHDLMEFAKKKVDEPEVRNGDNSNGKKSEPVDQAKKGDERMWQVIQGVWVEMLCFSAGRCRGYLHAKSLSNGGEYLTYVWLLLSYMGMETMAERMQRTTELPAEGDPGALVRTSALEDDEDEPTTVETEASTPGS</sequence>
<dbReference type="EMBL" id="CAXIPR030000674">
    <property type="protein sequence ID" value="CAM0146781.1"/>
    <property type="molecule type" value="Genomic_DNA"/>
</dbReference>
<evidence type="ECO:0000313" key="5">
    <source>
        <dbReference type="EMBL" id="CAM0148486.1"/>
    </source>
</evidence>
<feature type="region of interest" description="Disordered" evidence="1">
    <location>
        <begin position="550"/>
        <end position="569"/>
    </location>
</feature>
<keyword evidence="2" id="KW-0472">Membrane</keyword>
<feature type="region of interest" description="Disordered" evidence="1">
    <location>
        <begin position="622"/>
        <end position="647"/>
    </location>
</feature>
<dbReference type="Pfam" id="PF13968">
    <property type="entry name" value="DUF4220"/>
    <property type="match status" value="1"/>
</dbReference>
<evidence type="ECO:0000256" key="1">
    <source>
        <dbReference type="SAM" id="MobiDB-lite"/>
    </source>
</evidence>
<dbReference type="InterPro" id="IPR007658">
    <property type="entry name" value="DUF594"/>
</dbReference>
<gene>
    <name evidence="4" type="ORF">URODEC1_LOCUS120299</name>
    <name evidence="5" type="ORF">URODEC1_LOCUS121792</name>
    <name evidence="6" type="ORF">URODEC1_LOCUS122969</name>
</gene>
<dbReference type="InterPro" id="IPR025315">
    <property type="entry name" value="DUF4220"/>
</dbReference>
<organism evidence="5 7">
    <name type="scientific">Urochloa decumbens</name>
    <dbReference type="NCBI Taxonomy" id="240449"/>
    <lineage>
        <taxon>Eukaryota</taxon>
        <taxon>Viridiplantae</taxon>
        <taxon>Streptophyta</taxon>
        <taxon>Embryophyta</taxon>
        <taxon>Tracheophyta</taxon>
        <taxon>Spermatophyta</taxon>
        <taxon>Magnoliopsida</taxon>
        <taxon>Liliopsida</taxon>
        <taxon>Poales</taxon>
        <taxon>Poaceae</taxon>
        <taxon>PACMAD clade</taxon>
        <taxon>Panicoideae</taxon>
        <taxon>Panicodae</taxon>
        <taxon>Paniceae</taxon>
        <taxon>Melinidinae</taxon>
        <taxon>Urochloa</taxon>
    </lineage>
</organism>
<dbReference type="Pfam" id="PF04578">
    <property type="entry name" value="DUF594"/>
    <property type="match status" value="1"/>
</dbReference>
<feature type="transmembrane region" description="Helical" evidence="2">
    <location>
        <begin position="12"/>
        <end position="33"/>
    </location>
</feature>
<keyword evidence="7" id="KW-1185">Reference proteome</keyword>
<protein>
    <recommendedName>
        <fullName evidence="3">DUF4220 domain-containing protein</fullName>
    </recommendedName>
</protein>
<proteinExistence type="predicted"/>
<reference evidence="5 7" key="1">
    <citation type="submission" date="2024-10" db="EMBL/GenBank/DDBJ databases">
        <authorList>
            <person name="Ryan C."/>
        </authorList>
    </citation>
    <scope>NUCLEOTIDE SEQUENCE [LARGE SCALE GENOMIC DNA]</scope>
</reference>
<comment type="caution">
    <text evidence="5">The sequence shown here is derived from an EMBL/GenBank/DDBJ whole genome shotgun (WGS) entry which is preliminary data.</text>
</comment>
<evidence type="ECO:0000313" key="7">
    <source>
        <dbReference type="Proteomes" id="UP001497457"/>
    </source>
</evidence>
<accession>A0ABC9H4A7</accession>
<name>A0ABC9H4A7_9POAL</name>
<evidence type="ECO:0000313" key="4">
    <source>
        <dbReference type="EMBL" id="CAM0146781.1"/>
    </source>
</evidence>
<evidence type="ECO:0000259" key="3">
    <source>
        <dbReference type="Pfam" id="PF13968"/>
    </source>
</evidence>
<evidence type="ECO:0000256" key="2">
    <source>
        <dbReference type="SAM" id="Phobius"/>
    </source>
</evidence>
<feature type="transmembrane region" description="Helical" evidence="2">
    <location>
        <begin position="286"/>
        <end position="305"/>
    </location>
</feature>
<dbReference type="EMBL" id="CAXIPR030001359">
    <property type="protein sequence ID" value="CAM0148486.1"/>
    <property type="molecule type" value="Genomic_DNA"/>
</dbReference>
<feature type="transmembrane region" description="Helical" evidence="2">
    <location>
        <begin position="45"/>
        <end position="66"/>
    </location>
</feature>
<dbReference type="EMBL" id="CAXIPR030002501">
    <property type="protein sequence ID" value="CAM0149835.1"/>
    <property type="molecule type" value="Genomic_DNA"/>
</dbReference>
<dbReference type="Proteomes" id="UP001497457">
    <property type="component" value="Unassembled WGS sequence"/>
</dbReference>
<evidence type="ECO:0000313" key="6">
    <source>
        <dbReference type="EMBL" id="CAM0149835.1"/>
    </source>
</evidence>
<dbReference type="PANTHER" id="PTHR31325">
    <property type="entry name" value="OS01G0798800 PROTEIN-RELATED"/>
    <property type="match status" value="1"/>
</dbReference>
<feature type="domain" description="DUF4220" evidence="3">
    <location>
        <begin position="48"/>
        <end position="342"/>
    </location>
</feature>